<dbReference type="EMBL" id="JAJJMA010271564">
    <property type="protein sequence ID" value="MCL7045593.1"/>
    <property type="molecule type" value="Genomic_DNA"/>
</dbReference>
<comment type="caution">
    <text evidence="1">The sequence shown here is derived from an EMBL/GenBank/DDBJ whole genome shotgun (WGS) entry which is preliminary data.</text>
</comment>
<gene>
    <name evidence="1" type="ORF">MKW94_022906</name>
</gene>
<dbReference type="AlphaFoldDB" id="A0AA41VQY2"/>
<sequence length="100" mass="11214">AGMSSDGVDEILDKHIVGKCNIEEVRLLAGIGHKCLHKTPRRRPSIADVSQAISKIRRRRLTKEDTMSFAGGDVHEVLRRIENQHVELSSITSMKERVQA</sequence>
<organism evidence="1 2">
    <name type="scientific">Papaver nudicaule</name>
    <name type="common">Iceland poppy</name>
    <dbReference type="NCBI Taxonomy" id="74823"/>
    <lineage>
        <taxon>Eukaryota</taxon>
        <taxon>Viridiplantae</taxon>
        <taxon>Streptophyta</taxon>
        <taxon>Embryophyta</taxon>
        <taxon>Tracheophyta</taxon>
        <taxon>Spermatophyta</taxon>
        <taxon>Magnoliopsida</taxon>
        <taxon>Ranunculales</taxon>
        <taxon>Papaveraceae</taxon>
        <taxon>Papaveroideae</taxon>
        <taxon>Papaver</taxon>
    </lineage>
</organism>
<evidence type="ECO:0000313" key="1">
    <source>
        <dbReference type="EMBL" id="MCL7045593.1"/>
    </source>
</evidence>
<keyword evidence="2" id="KW-1185">Reference proteome</keyword>
<reference evidence="1" key="1">
    <citation type="submission" date="2022-03" db="EMBL/GenBank/DDBJ databases">
        <title>A functionally conserved STORR gene fusion in Papaver species that diverged 16.8 million years ago.</title>
        <authorList>
            <person name="Catania T."/>
        </authorList>
    </citation>
    <scope>NUCLEOTIDE SEQUENCE</scope>
    <source>
        <strain evidence="1">S-191538</strain>
    </source>
</reference>
<name>A0AA41VQY2_PAPNU</name>
<proteinExistence type="predicted"/>
<accession>A0AA41VQY2</accession>
<evidence type="ECO:0000313" key="2">
    <source>
        <dbReference type="Proteomes" id="UP001177140"/>
    </source>
</evidence>
<dbReference type="Proteomes" id="UP001177140">
    <property type="component" value="Unassembled WGS sequence"/>
</dbReference>
<protein>
    <submittedName>
        <fullName evidence="1">Uncharacterized protein</fullName>
    </submittedName>
</protein>
<dbReference type="Gene3D" id="1.10.510.10">
    <property type="entry name" value="Transferase(Phosphotransferase) domain 1"/>
    <property type="match status" value="1"/>
</dbReference>
<feature type="non-terminal residue" evidence="1">
    <location>
        <position position="1"/>
    </location>
</feature>